<reference evidence="1 2" key="1">
    <citation type="submission" date="2020-08" db="EMBL/GenBank/DDBJ databases">
        <title>Plant Genome Project.</title>
        <authorList>
            <person name="Zhang R.-G."/>
        </authorList>
    </citation>
    <scope>NUCLEOTIDE SEQUENCE [LARGE SCALE GENOMIC DNA]</scope>
    <source>
        <tissue evidence="1">Rhizome</tissue>
    </source>
</reference>
<accession>A0A8J5G8W8</accession>
<dbReference type="AlphaFoldDB" id="A0A8J5G8W8"/>
<organism evidence="1 2">
    <name type="scientific">Zingiber officinale</name>
    <name type="common">Ginger</name>
    <name type="synonym">Amomum zingiber</name>
    <dbReference type="NCBI Taxonomy" id="94328"/>
    <lineage>
        <taxon>Eukaryota</taxon>
        <taxon>Viridiplantae</taxon>
        <taxon>Streptophyta</taxon>
        <taxon>Embryophyta</taxon>
        <taxon>Tracheophyta</taxon>
        <taxon>Spermatophyta</taxon>
        <taxon>Magnoliopsida</taxon>
        <taxon>Liliopsida</taxon>
        <taxon>Zingiberales</taxon>
        <taxon>Zingiberaceae</taxon>
        <taxon>Zingiber</taxon>
    </lineage>
</organism>
<gene>
    <name evidence="1" type="ORF">ZIOFF_042293</name>
</gene>
<dbReference type="EMBL" id="JACMSC010000011">
    <property type="protein sequence ID" value="KAG6502401.1"/>
    <property type="molecule type" value="Genomic_DNA"/>
</dbReference>
<dbReference type="Proteomes" id="UP000734854">
    <property type="component" value="Unassembled WGS sequence"/>
</dbReference>
<name>A0A8J5G8W8_ZINOF</name>
<keyword evidence="2" id="KW-1185">Reference proteome</keyword>
<sequence>MAARPFDSASLEPFHSNDHVRIAESKSSIAGEPPWLLRWKWPSGLPHDFLLTNFVADLKMGKNKEMETGWLCRPSQDECRCPTNSIRDISTLPYKYLNKLSQMHMDESQTTTSFKTPVLATSTSLSLWSNHEMKHHLSGSPSYLWMYFLRVDLQEGDIWKDEYYFFCDNNRSNNNDGAQAVMIHEDDFVSAMQSLQLKPLCITMLISLATSIQHSYLKTEALEVGPDSLP</sequence>
<proteinExistence type="predicted"/>
<comment type="caution">
    <text evidence="1">The sequence shown here is derived from an EMBL/GenBank/DDBJ whole genome shotgun (WGS) entry which is preliminary data.</text>
</comment>
<evidence type="ECO:0000313" key="2">
    <source>
        <dbReference type="Proteomes" id="UP000734854"/>
    </source>
</evidence>
<protein>
    <submittedName>
        <fullName evidence="1">Uncharacterized protein</fullName>
    </submittedName>
</protein>
<evidence type="ECO:0000313" key="1">
    <source>
        <dbReference type="EMBL" id="KAG6502401.1"/>
    </source>
</evidence>